<dbReference type="Gene3D" id="3.40.630.30">
    <property type="match status" value="1"/>
</dbReference>
<accession>A0AAV3U3E6</accession>
<reference evidence="3" key="1">
    <citation type="journal article" date="2019" name="Int. J. Syst. Evol. Microbiol.">
        <title>The Global Catalogue of Microorganisms (GCM) 10K type strain sequencing project: providing services to taxonomists for standard genome sequencing and annotation.</title>
        <authorList>
            <consortium name="The Broad Institute Genomics Platform"/>
            <consortium name="The Broad Institute Genome Sequencing Center for Infectious Disease"/>
            <person name="Wu L."/>
            <person name="Ma J."/>
        </authorList>
    </citation>
    <scope>NUCLEOTIDE SEQUENCE [LARGE SCALE GENOMIC DNA]</scope>
    <source>
        <strain evidence="3">JCM 19134</strain>
    </source>
</reference>
<organism evidence="2 3">
    <name type="scientific">Halioxenophilus aromaticivorans</name>
    <dbReference type="NCBI Taxonomy" id="1306992"/>
    <lineage>
        <taxon>Bacteria</taxon>
        <taxon>Pseudomonadati</taxon>
        <taxon>Pseudomonadota</taxon>
        <taxon>Gammaproteobacteria</taxon>
        <taxon>Alteromonadales</taxon>
        <taxon>Alteromonadaceae</taxon>
        <taxon>Halioxenophilus</taxon>
    </lineage>
</organism>
<evidence type="ECO:0000313" key="3">
    <source>
        <dbReference type="Proteomes" id="UP001409585"/>
    </source>
</evidence>
<dbReference type="SUPFAM" id="SSF55729">
    <property type="entry name" value="Acyl-CoA N-acyltransferases (Nat)"/>
    <property type="match status" value="1"/>
</dbReference>
<evidence type="ECO:0000259" key="1">
    <source>
        <dbReference type="PROSITE" id="PS51186"/>
    </source>
</evidence>
<dbReference type="AlphaFoldDB" id="A0AAV3U3E6"/>
<dbReference type="PANTHER" id="PTHR43259">
    <property type="entry name" value="SPT10P"/>
    <property type="match status" value="1"/>
</dbReference>
<feature type="domain" description="N-acetyltransferase" evidence="1">
    <location>
        <begin position="11"/>
        <end position="157"/>
    </location>
</feature>
<protein>
    <submittedName>
        <fullName evidence="2">GNAT family N-acetyltransferase</fullName>
    </submittedName>
</protein>
<name>A0AAV3U3E6_9ALTE</name>
<proteinExistence type="predicted"/>
<dbReference type="InterPro" id="IPR052829">
    <property type="entry name" value="N-acetyltransferase_domain"/>
</dbReference>
<keyword evidence="3" id="KW-1185">Reference proteome</keyword>
<evidence type="ECO:0000313" key="2">
    <source>
        <dbReference type="EMBL" id="GAA4941967.1"/>
    </source>
</evidence>
<dbReference type="Pfam" id="PF00583">
    <property type="entry name" value="Acetyltransf_1"/>
    <property type="match status" value="1"/>
</dbReference>
<dbReference type="InterPro" id="IPR016181">
    <property type="entry name" value="Acyl_CoA_acyltransferase"/>
</dbReference>
<dbReference type="RefSeq" id="WP_345421182.1">
    <property type="nucleotide sequence ID" value="NZ_AP031496.1"/>
</dbReference>
<dbReference type="InterPro" id="IPR000182">
    <property type="entry name" value="GNAT_dom"/>
</dbReference>
<sequence>MQVSLVSMNHYEYLAFIEMAIPAYAQANIDSGRWDVSDALERARNSYNSLLPQGIETQENYIFIIKETISNEKVGHIWVKVEEAVPTKPAFIYNVEIYENYRRKGYGKSALQAIEKYVSTLGAKSLGLHVFSHNSAARALYESAGYRVSGHNMQKNI</sequence>
<dbReference type="GO" id="GO:0016747">
    <property type="term" value="F:acyltransferase activity, transferring groups other than amino-acyl groups"/>
    <property type="evidence" value="ECO:0007669"/>
    <property type="project" value="InterPro"/>
</dbReference>
<dbReference type="PROSITE" id="PS51186">
    <property type="entry name" value="GNAT"/>
    <property type="match status" value="1"/>
</dbReference>
<comment type="caution">
    <text evidence="2">The sequence shown here is derived from an EMBL/GenBank/DDBJ whole genome shotgun (WGS) entry which is preliminary data.</text>
</comment>
<dbReference type="PANTHER" id="PTHR43259:SF1">
    <property type="entry name" value="N-ACETYLTRANSFERASE DOMAIN-CONTAINING PROTEIN"/>
    <property type="match status" value="1"/>
</dbReference>
<dbReference type="Proteomes" id="UP001409585">
    <property type="component" value="Unassembled WGS sequence"/>
</dbReference>
<dbReference type="CDD" id="cd04301">
    <property type="entry name" value="NAT_SF"/>
    <property type="match status" value="1"/>
</dbReference>
<gene>
    <name evidence="2" type="ORF">GCM10025791_20510</name>
</gene>
<dbReference type="EMBL" id="BAABLX010000014">
    <property type="protein sequence ID" value="GAA4941967.1"/>
    <property type="molecule type" value="Genomic_DNA"/>
</dbReference>